<name>A0ABN7T3I5_OIKDI</name>
<dbReference type="Proteomes" id="UP001158576">
    <property type="component" value="Chromosome 2"/>
</dbReference>
<keyword evidence="2 9" id="KW-0812">Transmembrane</keyword>
<keyword evidence="11" id="KW-1185">Reference proteome</keyword>
<comment type="subcellular location">
    <subcellularLocation>
        <location evidence="1">Golgi apparatus membrane</location>
        <topology evidence="1">Single-pass membrane protein</topology>
    </subcellularLocation>
</comment>
<dbReference type="EMBL" id="OU015567">
    <property type="protein sequence ID" value="CAG5109887.1"/>
    <property type="molecule type" value="Genomic_DNA"/>
</dbReference>
<evidence type="ECO:0000256" key="5">
    <source>
        <dbReference type="ARBA" id="ARBA00023136"/>
    </source>
</evidence>
<feature type="transmembrane region" description="Helical" evidence="9">
    <location>
        <begin position="9"/>
        <end position="26"/>
    </location>
</feature>
<evidence type="ECO:0000256" key="2">
    <source>
        <dbReference type="ARBA" id="ARBA00022692"/>
    </source>
</evidence>
<evidence type="ECO:0000313" key="10">
    <source>
        <dbReference type="EMBL" id="CAG5109887.1"/>
    </source>
</evidence>
<sequence length="205" mass="23137">MNLGRKKRAFIGISVFIVILISISIYEQQTSPEEFQKAARESLIRHLSSWENSEGSNSSAQESFPSRNPRIIKHCRNTVQGKEMITDEFGAICKRENVLDSNGCCGLKDATQFFCDGCNERGCCGEFEICVSCCMKPQNKAALVAFIESAIVFVEHFFLSISDQFDLCLSKCRTSSLSVQHENTYRDPVNKFCYSELPPLLIFNE</sequence>
<keyword evidence="4" id="KW-0333">Golgi apparatus</keyword>
<evidence type="ECO:0000256" key="8">
    <source>
        <dbReference type="ARBA" id="ARBA00023485"/>
    </source>
</evidence>
<evidence type="ECO:0000256" key="6">
    <source>
        <dbReference type="ARBA" id="ARBA00023180"/>
    </source>
</evidence>
<evidence type="ECO:0000256" key="9">
    <source>
        <dbReference type="SAM" id="Phobius"/>
    </source>
</evidence>
<protein>
    <recommendedName>
        <fullName evidence="8">SREBP regulating gene protein</fullName>
    </recommendedName>
</protein>
<dbReference type="InterPro" id="IPR019352">
    <property type="entry name" value="SPRING1"/>
</dbReference>
<evidence type="ECO:0000256" key="7">
    <source>
        <dbReference type="ARBA" id="ARBA00023461"/>
    </source>
</evidence>
<gene>
    <name evidence="10" type="ORF">OKIOD_LOCUS13125</name>
</gene>
<evidence type="ECO:0000256" key="4">
    <source>
        <dbReference type="ARBA" id="ARBA00023034"/>
    </source>
</evidence>
<keyword evidence="6" id="KW-0325">Glycoprotein</keyword>
<dbReference type="PANTHER" id="PTHR13481:SF0">
    <property type="entry name" value="SREBP REGULATING GENE PROTEIN"/>
    <property type="match status" value="1"/>
</dbReference>
<evidence type="ECO:0000313" key="11">
    <source>
        <dbReference type="Proteomes" id="UP001158576"/>
    </source>
</evidence>
<keyword evidence="5 9" id="KW-0472">Membrane</keyword>
<evidence type="ECO:0000256" key="1">
    <source>
        <dbReference type="ARBA" id="ARBA00004194"/>
    </source>
</evidence>
<keyword evidence="3 9" id="KW-1133">Transmembrane helix</keyword>
<organism evidence="10 11">
    <name type="scientific">Oikopleura dioica</name>
    <name type="common">Tunicate</name>
    <dbReference type="NCBI Taxonomy" id="34765"/>
    <lineage>
        <taxon>Eukaryota</taxon>
        <taxon>Metazoa</taxon>
        <taxon>Chordata</taxon>
        <taxon>Tunicata</taxon>
        <taxon>Appendicularia</taxon>
        <taxon>Copelata</taxon>
        <taxon>Oikopleuridae</taxon>
        <taxon>Oikopleura</taxon>
    </lineage>
</organism>
<comment type="similarity">
    <text evidence="7">Belongs to the SPRING family.</text>
</comment>
<evidence type="ECO:0000256" key="3">
    <source>
        <dbReference type="ARBA" id="ARBA00022989"/>
    </source>
</evidence>
<proteinExistence type="inferred from homology"/>
<dbReference type="PANTHER" id="PTHR13481">
    <property type="entry name" value="SREBP REGULATING GENE PROTEIN"/>
    <property type="match status" value="1"/>
</dbReference>
<accession>A0ABN7T3I5</accession>
<dbReference type="Pfam" id="PF10218">
    <property type="entry name" value="SPRING1"/>
    <property type="match status" value="1"/>
</dbReference>
<reference evidence="10 11" key="1">
    <citation type="submission" date="2021-04" db="EMBL/GenBank/DDBJ databases">
        <authorList>
            <person name="Bliznina A."/>
        </authorList>
    </citation>
    <scope>NUCLEOTIDE SEQUENCE [LARGE SCALE GENOMIC DNA]</scope>
</reference>